<evidence type="ECO:0000256" key="1">
    <source>
        <dbReference type="ARBA" id="ARBA00011900"/>
    </source>
</evidence>
<dbReference type="GO" id="GO:0009307">
    <property type="term" value="P:DNA restriction-modification system"/>
    <property type="evidence" value="ECO:0007669"/>
    <property type="project" value="UniProtKB-KW"/>
</dbReference>
<proteinExistence type="predicted"/>
<dbReference type="GO" id="GO:0032259">
    <property type="term" value="P:methylation"/>
    <property type="evidence" value="ECO:0007669"/>
    <property type="project" value="UniProtKB-KW"/>
</dbReference>
<keyword evidence="2 8" id="KW-0489">Methyltransferase</keyword>
<dbReference type="GO" id="GO:0008170">
    <property type="term" value="F:N-methyltransferase activity"/>
    <property type="evidence" value="ECO:0007669"/>
    <property type="project" value="InterPro"/>
</dbReference>
<evidence type="ECO:0000256" key="5">
    <source>
        <dbReference type="ARBA" id="ARBA00022747"/>
    </source>
</evidence>
<comment type="caution">
    <text evidence="8">The sequence shown here is derived from an EMBL/GenBank/DDBJ whole genome shotgun (WGS) entry which is preliminary data.</text>
</comment>
<dbReference type="PROSITE" id="PS00092">
    <property type="entry name" value="N6_MTASE"/>
    <property type="match status" value="1"/>
</dbReference>
<dbReference type="GO" id="GO:0009007">
    <property type="term" value="F:site-specific DNA-methyltransferase (adenine-specific) activity"/>
    <property type="evidence" value="ECO:0007669"/>
    <property type="project" value="UniProtKB-EC"/>
</dbReference>
<dbReference type="PRINTS" id="PR00507">
    <property type="entry name" value="N12N6MTFRASE"/>
</dbReference>
<dbReference type="Pfam" id="PF02384">
    <property type="entry name" value="N6_Mtase"/>
    <property type="match status" value="1"/>
</dbReference>
<evidence type="ECO:0000259" key="7">
    <source>
        <dbReference type="Pfam" id="PF02384"/>
    </source>
</evidence>
<dbReference type="EC" id="2.1.1.72" evidence="1"/>
<organism evidence="8 9">
    <name type="scientific">Pseudobutyrivibrio ruminis</name>
    <dbReference type="NCBI Taxonomy" id="46206"/>
    <lineage>
        <taxon>Bacteria</taxon>
        <taxon>Bacillati</taxon>
        <taxon>Bacillota</taxon>
        <taxon>Clostridia</taxon>
        <taxon>Lachnospirales</taxon>
        <taxon>Lachnospiraceae</taxon>
        <taxon>Pseudobutyrivibrio</taxon>
    </lineage>
</organism>
<gene>
    <name evidence="8" type="ORF">CSX00_07160</name>
</gene>
<dbReference type="SUPFAM" id="SSF53335">
    <property type="entry name" value="S-adenosyl-L-methionine-dependent methyltransferases"/>
    <property type="match status" value="1"/>
</dbReference>
<protein>
    <recommendedName>
        <fullName evidence="1">site-specific DNA-methyltransferase (adenine-specific)</fullName>
        <ecNumber evidence="1">2.1.1.72</ecNumber>
    </recommendedName>
</protein>
<keyword evidence="9" id="KW-1185">Reference proteome</keyword>
<evidence type="ECO:0000313" key="9">
    <source>
        <dbReference type="Proteomes" id="UP000224317"/>
    </source>
</evidence>
<dbReference type="PANTHER" id="PTHR42933:SF3">
    <property type="entry name" value="TYPE I RESTRICTION ENZYME MJAVIII METHYLASE SUBUNIT"/>
    <property type="match status" value="1"/>
</dbReference>
<dbReference type="InterPro" id="IPR002052">
    <property type="entry name" value="DNA_methylase_N6_adenine_CS"/>
</dbReference>
<feature type="domain" description="DNA methylase adenine-specific" evidence="7">
    <location>
        <begin position="285"/>
        <end position="558"/>
    </location>
</feature>
<dbReference type="InterPro" id="IPR029063">
    <property type="entry name" value="SAM-dependent_MTases_sf"/>
</dbReference>
<dbReference type="EMBL" id="PDYH01000023">
    <property type="protein sequence ID" value="PHU40200.1"/>
    <property type="molecule type" value="Genomic_DNA"/>
</dbReference>
<evidence type="ECO:0000256" key="6">
    <source>
        <dbReference type="ARBA" id="ARBA00047942"/>
    </source>
</evidence>
<dbReference type="InterPro" id="IPR051537">
    <property type="entry name" value="DNA_Adenine_Mtase"/>
</dbReference>
<comment type="catalytic activity">
    <reaction evidence="6">
        <text>a 2'-deoxyadenosine in DNA + S-adenosyl-L-methionine = an N(6)-methyl-2'-deoxyadenosine in DNA + S-adenosyl-L-homocysteine + H(+)</text>
        <dbReference type="Rhea" id="RHEA:15197"/>
        <dbReference type="Rhea" id="RHEA-COMP:12418"/>
        <dbReference type="Rhea" id="RHEA-COMP:12419"/>
        <dbReference type="ChEBI" id="CHEBI:15378"/>
        <dbReference type="ChEBI" id="CHEBI:57856"/>
        <dbReference type="ChEBI" id="CHEBI:59789"/>
        <dbReference type="ChEBI" id="CHEBI:90615"/>
        <dbReference type="ChEBI" id="CHEBI:90616"/>
        <dbReference type="EC" id="2.1.1.72"/>
    </reaction>
</comment>
<reference evidence="8" key="1">
    <citation type="submission" date="2017-10" db="EMBL/GenBank/DDBJ databases">
        <title>Resolving the taxonomy of Roseburia spp., Eubacterium rectale and Agathobacter spp. through phylogenomic analysis.</title>
        <authorList>
            <person name="Sheridan P.O."/>
            <person name="Walker A.W."/>
            <person name="Duncan S.H."/>
            <person name="Scott K.P."/>
            <person name="Toole P.W.O."/>
            <person name="Luis P."/>
            <person name="Flint H.J."/>
        </authorList>
    </citation>
    <scope>NUCLEOTIDE SEQUENCE [LARGE SCALE GENOMIC DNA]</scope>
    <source>
        <strain evidence="8">JK10</strain>
    </source>
</reference>
<keyword evidence="4" id="KW-0949">S-adenosyl-L-methionine</keyword>
<evidence type="ECO:0000256" key="2">
    <source>
        <dbReference type="ARBA" id="ARBA00022603"/>
    </source>
</evidence>
<dbReference type="InterPro" id="IPR003356">
    <property type="entry name" value="DNA_methylase_A-5"/>
</dbReference>
<dbReference type="GO" id="GO:0003677">
    <property type="term" value="F:DNA binding"/>
    <property type="evidence" value="ECO:0007669"/>
    <property type="project" value="InterPro"/>
</dbReference>
<sequence length="642" mass="73703">MDRVTIINTIGKKFQTQNIENGEYSYVQEAGGKEELVKALGREPLHVYVDIRFEYDDLVLLVETKQRFTKKDEKQLAEYVEIEKVLHYGKKIVAMLANTNNDKIKVWQTEVDDNHLLHNETVVDKITHYVKLFDVSKQNDREKVLKNTYDLNELLHKLDIDESKRSQFVGTNLLYIKDLVNKLGATRIDEDVLKSLNQQWSFLTESQIIEGVKSTLSNLLDGSENKTKKIELLQNNVLNDQKVKKLKKNDWIKILDTILMDIYRYIDADSSEGQDILNLFFIAFNKYTGKADKNQAFTPDHITDFMCRLVGVDRDKIVLDATCGSGSFLVQAMVKELADCRRGKTDEESVKLMKLVKEKHIYGIEIEEKAYGLATTNMLIHGDGNSNIKFGSCFDCKDFITNADPDIILMNPPYNAKPKGIPATYKTNWTKNEKNGTKDPTKGLVFIKYISDVIAEMNKEREKNNCPRKHVKMAVLLPVAAAIGTGTRIKEIKTQMLEENTLEAVFTLPDEIFYPGASACACCMVFTLGKPHRKSDGTIDETFFGYYKDDGFRKKKNLGRVEQFDIHGNSKWKEIEENWLKMYHNKKEIEGLTAMAEISGDDEWLCEAYMKTDYSILSEESFQQTINNYLSYLVKEGKVYES</sequence>
<dbReference type="Proteomes" id="UP000224317">
    <property type="component" value="Unassembled WGS sequence"/>
</dbReference>
<name>A0A2G3EAG2_9FIRM</name>
<dbReference type="PANTHER" id="PTHR42933">
    <property type="entry name" value="SLR6095 PROTEIN"/>
    <property type="match status" value="1"/>
</dbReference>
<dbReference type="RefSeq" id="WP_099413296.1">
    <property type="nucleotide sequence ID" value="NZ_PDYH01000023.1"/>
</dbReference>
<evidence type="ECO:0000313" key="8">
    <source>
        <dbReference type="EMBL" id="PHU40200.1"/>
    </source>
</evidence>
<keyword evidence="3" id="KW-0808">Transferase</keyword>
<accession>A0A2G3EAG2</accession>
<dbReference type="AlphaFoldDB" id="A0A2G3EAG2"/>
<keyword evidence="5" id="KW-0680">Restriction system</keyword>
<evidence type="ECO:0000256" key="3">
    <source>
        <dbReference type="ARBA" id="ARBA00022679"/>
    </source>
</evidence>
<dbReference type="Gene3D" id="3.40.50.150">
    <property type="entry name" value="Vaccinia Virus protein VP39"/>
    <property type="match status" value="1"/>
</dbReference>
<evidence type="ECO:0000256" key="4">
    <source>
        <dbReference type="ARBA" id="ARBA00022691"/>
    </source>
</evidence>